<dbReference type="Pfam" id="PF00849">
    <property type="entry name" value="PseudoU_synth_2"/>
    <property type="match status" value="1"/>
</dbReference>
<name>A0A934IVC5_9HYPH</name>
<reference evidence="8" key="1">
    <citation type="submission" date="2020-12" db="EMBL/GenBank/DDBJ databases">
        <title>Bacterial taxonomy.</title>
        <authorList>
            <person name="Pan X."/>
        </authorList>
    </citation>
    <scope>NUCLEOTIDE SEQUENCE</scope>
    <source>
        <strain evidence="8">B2012</strain>
    </source>
</reference>
<dbReference type="InterPro" id="IPR036986">
    <property type="entry name" value="S4_RNA-bd_sf"/>
</dbReference>
<dbReference type="InterPro" id="IPR006225">
    <property type="entry name" value="PsdUridine_synth_RluC/D"/>
</dbReference>
<protein>
    <recommendedName>
        <fullName evidence="6">Pseudouridine synthase</fullName>
        <ecNumber evidence="6">5.4.99.-</ecNumber>
    </recommendedName>
</protein>
<keyword evidence="2 6" id="KW-0413">Isomerase</keyword>
<evidence type="ECO:0000313" key="8">
    <source>
        <dbReference type="EMBL" id="MBJ3778710.1"/>
    </source>
</evidence>
<evidence type="ECO:0000313" key="9">
    <source>
        <dbReference type="Proteomes" id="UP000609531"/>
    </source>
</evidence>
<sequence>MEAPRVSHVEVGEDDGGMRLDRWLRQQFPGVPFGVLSRIVRTGQVRVDGARAKLETRLEPGQSVRLPPVTVADAPAPPRAEGDAAALEAMVIHRDSALVVLNKPYGLAVQGGSGLTRHIDGMLEAWRDRNGRKPRLVHRLDRETTGVLVVALKRSAAAFLAEQFRGRDAHKDYWALTRGHPSPEEGKISTWLARDPHDGEKMAVVRTKTKDAQRAITTWETLDRAGQLSLLRLSPITGRTHQLRVHCAHMGVPIIGDTKYFNVENWALPGGIQNRLHLHARHISLPHPDGGTLEVTAPLSPHFQQSLSVLGLDPDG</sequence>
<dbReference type="GO" id="GO:0003723">
    <property type="term" value="F:RNA binding"/>
    <property type="evidence" value="ECO:0007669"/>
    <property type="project" value="UniProtKB-KW"/>
</dbReference>
<comment type="function">
    <text evidence="6">Responsible for synthesis of pseudouridine from uracil.</text>
</comment>
<dbReference type="GO" id="GO:0000455">
    <property type="term" value="P:enzyme-directed rRNA pseudouridine synthesis"/>
    <property type="evidence" value="ECO:0007669"/>
    <property type="project" value="TreeGrafter"/>
</dbReference>
<dbReference type="SUPFAM" id="SSF55120">
    <property type="entry name" value="Pseudouridine synthase"/>
    <property type="match status" value="1"/>
</dbReference>
<keyword evidence="9" id="KW-1185">Reference proteome</keyword>
<feature type="active site" evidence="4">
    <location>
        <position position="141"/>
    </location>
</feature>
<gene>
    <name evidence="8" type="ORF">JCR33_23625</name>
</gene>
<dbReference type="EC" id="5.4.99.-" evidence="6"/>
<comment type="catalytic activity">
    <reaction evidence="3">
        <text>uridine(1911/1915/1917) in 23S rRNA = pseudouridine(1911/1915/1917) in 23S rRNA</text>
        <dbReference type="Rhea" id="RHEA:42524"/>
        <dbReference type="Rhea" id="RHEA-COMP:10097"/>
        <dbReference type="Rhea" id="RHEA-COMP:10098"/>
        <dbReference type="ChEBI" id="CHEBI:65314"/>
        <dbReference type="ChEBI" id="CHEBI:65315"/>
        <dbReference type="EC" id="5.4.99.23"/>
    </reaction>
</comment>
<dbReference type="PROSITE" id="PS01129">
    <property type="entry name" value="PSI_RLU"/>
    <property type="match status" value="1"/>
</dbReference>
<comment type="catalytic activity">
    <reaction evidence="6">
        <text>a uridine in RNA = a pseudouridine in RNA</text>
        <dbReference type="Rhea" id="RHEA:48348"/>
        <dbReference type="Rhea" id="RHEA-COMP:12068"/>
        <dbReference type="Rhea" id="RHEA-COMP:12069"/>
        <dbReference type="ChEBI" id="CHEBI:65314"/>
        <dbReference type="ChEBI" id="CHEBI:65315"/>
    </reaction>
</comment>
<organism evidence="8 9">
    <name type="scientific">Acuticoccus mangrovi</name>
    <dbReference type="NCBI Taxonomy" id="2796142"/>
    <lineage>
        <taxon>Bacteria</taxon>
        <taxon>Pseudomonadati</taxon>
        <taxon>Pseudomonadota</taxon>
        <taxon>Alphaproteobacteria</taxon>
        <taxon>Hyphomicrobiales</taxon>
        <taxon>Amorphaceae</taxon>
        <taxon>Acuticoccus</taxon>
    </lineage>
</organism>
<dbReference type="NCBIfam" id="TIGR00005">
    <property type="entry name" value="rluA_subfam"/>
    <property type="match status" value="1"/>
</dbReference>
<dbReference type="InterPro" id="IPR050188">
    <property type="entry name" value="RluA_PseudoU_synthase"/>
</dbReference>
<proteinExistence type="inferred from homology"/>
<dbReference type="InterPro" id="IPR006224">
    <property type="entry name" value="PsdUridine_synth_RluA-like_CS"/>
</dbReference>
<evidence type="ECO:0000256" key="4">
    <source>
        <dbReference type="PIRSR" id="PIRSR606225-1"/>
    </source>
</evidence>
<evidence type="ECO:0000259" key="7">
    <source>
        <dbReference type="Pfam" id="PF00849"/>
    </source>
</evidence>
<dbReference type="PROSITE" id="PS50889">
    <property type="entry name" value="S4"/>
    <property type="match status" value="1"/>
</dbReference>
<comment type="similarity">
    <text evidence="1 6">Belongs to the pseudouridine synthase RluA family.</text>
</comment>
<evidence type="ECO:0000256" key="5">
    <source>
        <dbReference type="PROSITE-ProRule" id="PRU00182"/>
    </source>
</evidence>
<dbReference type="SUPFAM" id="SSF55174">
    <property type="entry name" value="Alpha-L RNA-binding motif"/>
    <property type="match status" value="1"/>
</dbReference>
<accession>A0A934IVC5</accession>
<dbReference type="PANTHER" id="PTHR21600:SF44">
    <property type="entry name" value="RIBOSOMAL LARGE SUBUNIT PSEUDOURIDINE SYNTHASE D"/>
    <property type="match status" value="1"/>
</dbReference>
<dbReference type="Gene3D" id="3.30.2350.10">
    <property type="entry name" value="Pseudouridine synthase"/>
    <property type="match status" value="1"/>
</dbReference>
<dbReference type="RefSeq" id="WP_198884612.1">
    <property type="nucleotide sequence ID" value="NZ_JAEKJA010000036.1"/>
</dbReference>
<dbReference type="InterPro" id="IPR020103">
    <property type="entry name" value="PsdUridine_synth_cat_dom_sf"/>
</dbReference>
<dbReference type="GO" id="GO:0160140">
    <property type="term" value="F:23S rRNA pseudouridine(1911/1915/1917) synthase activity"/>
    <property type="evidence" value="ECO:0007669"/>
    <property type="project" value="UniProtKB-EC"/>
</dbReference>
<comment type="caution">
    <text evidence="8">The sequence shown here is derived from an EMBL/GenBank/DDBJ whole genome shotgun (WGS) entry which is preliminary data.</text>
</comment>
<dbReference type="Gene3D" id="3.10.290.10">
    <property type="entry name" value="RNA-binding S4 domain"/>
    <property type="match status" value="1"/>
</dbReference>
<dbReference type="PANTHER" id="PTHR21600">
    <property type="entry name" value="MITOCHONDRIAL RNA PSEUDOURIDINE SYNTHASE"/>
    <property type="match status" value="1"/>
</dbReference>
<evidence type="ECO:0000256" key="3">
    <source>
        <dbReference type="ARBA" id="ARBA00036882"/>
    </source>
</evidence>
<keyword evidence="5" id="KW-0694">RNA-binding</keyword>
<evidence type="ECO:0000256" key="2">
    <source>
        <dbReference type="ARBA" id="ARBA00023235"/>
    </source>
</evidence>
<evidence type="ECO:0000256" key="1">
    <source>
        <dbReference type="ARBA" id="ARBA00010876"/>
    </source>
</evidence>
<dbReference type="Proteomes" id="UP000609531">
    <property type="component" value="Unassembled WGS sequence"/>
</dbReference>
<dbReference type="CDD" id="cd00165">
    <property type="entry name" value="S4"/>
    <property type="match status" value="1"/>
</dbReference>
<dbReference type="EMBL" id="JAEKJA010000036">
    <property type="protein sequence ID" value="MBJ3778710.1"/>
    <property type="molecule type" value="Genomic_DNA"/>
</dbReference>
<evidence type="ECO:0000256" key="6">
    <source>
        <dbReference type="RuleBase" id="RU362028"/>
    </source>
</evidence>
<feature type="domain" description="Pseudouridine synthase RsuA/RluA-like" evidence="7">
    <location>
        <begin position="98"/>
        <end position="249"/>
    </location>
</feature>
<dbReference type="CDD" id="cd02869">
    <property type="entry name" value="PseudoU_synth_RluA_like"/>
    <property type="match status" value="1"/>
</dbReference>
<dbReference type="AlphaFoldDB" id="A0A934IVC5"/>
<dbReference type="InterPro" id="IPR006145">
    <property type="entry name" value="PsdUridine_synth_RsuA/RluA"/>
</dbReference>